<dbReference type="GO" id="GO:0032993">
    <property type="term" value="C:protein-DNA complex"/>
    <property type="evidence" value="ECO:0007669"/>
    <property type="project" value="TreeGrafter"/>
</dbReference>
<evidence type="ECO:0000259" key="5">
    <source>
        <dbReference type="PROSITE" id="PS50931"/>
    </source>
</evidence>
<dbReference type="Gene3D" id="1.10.10.10">
    <property type="entry name" value="Winged helix-like DNA-binding domain superfamily/Winged helix DNA-binding domain"/>
    <property type="match status" value="1"/>
</dbReference>
<dbReference type="GO" id="GO:0003677">
    <property type="term" value="F:DNA binding"/>
    <property type="evidence" value="ECO:0007669"/>
    <property type="project" value="UniProtKB-KW"/>
</dbReference>
<dbReference type="FunFam" id="1.10.10.10:FF:000001">
    <property type="entry name" value="LysR family transcriptional regulator"/>
    <property type="match status" value="1"/>
</dbReference>
<dbReference type="AlphaFoldDB" id="A0A7Y7B137"/>
<dbReference type="SUPFAM" id="SSF46785">
    <property type="entry name" value="Winged helix' DNA-binding domain"/>
    <property type="match status" value="1"/>
</dbReference>
<evidence type="ECO:0000256" key="2">
    <source>
        <dbReference type="ARBA" id="ARBA00023015"/>
    </source>
</evidence>
<name>A0A7Y7B137_STRMO</name>
<dbReference type="InterPro" id="IPR000847">
    <property type="entry name" value="LysR_HTH_N"/>
</dbReference>
<dbReference type="InterPro" id="IPR036390">
    <property type="entry name" value="WH_DNA-bd_sf"/>
</dbReference>
<dbReference type="Gene3D" id="3.40.190.10">
    <property type="entry name" value="Periplasmic binding protein-like II"/>
    <property type="match status" value="2"/>
</dbReference>
<dbReference type="PANTHER" id="PTHR30346">
    <property type="entry name" value="TRANSCRIPTIONAL DUAL REGULATOR HCAR-RELATED"/>
    <property type="match status" value="1"/>
</dbReference>
<organism evidence="6 7">
    <name type="scientific">Streptomyces morookaense</name>
    <name type="common">Streptoverticillium morookaense</name>
    <dbReference type="NCBI Taxonomy" id="1970"/>
    <lineage>
        <taxon>Bacteria</taxon>
        <taxon>Bacillati</taxon>
        <taxon>Actinomycetota</taxon>
        <taxon>Actinomycetes</taxon>
        <taxon>Kitasatosporales</taxon>
        <taxon>Streptomycetaceae</taxon>
        <taxon>Streptomyces</taxon>
    </lineage>
</organism>
<evidence type="ECO:0000313" key="6">
    <source>
        <dbReference type="EMBL" id="NVK77098.1"/>
    </source>
</evidence>
<keyword evidence="4" id="KW-0804">Transcription</keyword>
<dbReference type="SUPFAM" id="SSF53850">
    <property type="entry name" value="Periplasmic binding protein-like II"/>
    <property type="match status" value="1"/>
</dbReference>
<reference evidence="6 7" key="1">
    <citation type="submission" date="2020-04" db="EMBL/GenBank/DDBJ databases">
        <title>Draft Genome Sequence of Streptomyces morookaense DSM 40503, an 8-azaguanine-producing strain.</title>
        <authorList>
            <person name="Qi J."/>
            <person name="Gao J.-M."/>
        </authorList>
    </citation>
    <scope>NUCLEOTIDE SEQUENCE [LARGE SCALE GENOMIC DNA]</scope>
    <source>
        <strain evidence="6 7">DSM 40503</strain>
    </source>
</reference>
<dbReference type="PANTHER" id="PTHR30346:SF28">
    <property type="entry name" value="HTH-TYPE TRANSCRIPTIONAL REGULATOR CYNR"/>
    <property type="match status" value="1"/>
</dbReference>
<keyword evidence="7" id="KW-1185">Reference proteome</keyword>
<comment type="caution">
    <text evidence="6">The sequence shown here is derived from an EMBL/GenBank/DDBJ whole genome shotgun (WGS) entry which is preliminary data.</text>
</comment>
<dbReference type="PRINTS" id="PR00039">
    <property type="entry name" value="HTHLYSR"/>
</dbReference>
<evidence type="ECO:0000256" key="3">
    <source>
        <dbReference type="ARBA" id="ARBA00023125"/>
    </source>
</evidence>
<comment type="similarity">
    <text evidence="1">Belongs to the LysR transcriptional regulatory family.</text>
</comment>
<dbReference type="PROSITE" id="PS50931">
    <property type="entry name" value="HTH_LYSR"/>
    <property type="match status" value="1"/>
</dbReference>
<evidence type="ECO:0000256" key="4">
    <source>
        <dbReference type="ARBA" id="ARBA00023163"/>
    </source>
</evidence>
<dbReference type="Proteomes" id="UP000587462">
    <property type="component" value="Unassembled WGS sequence"/>
</dbReference>
<gene>
    <name evidence="6" type="ORF">HG542_05425</name>
</gene>
<evidence type="ECO:0000256" key="1">
    <source>
        <dbReference type="ARBA" id="ARBA00009437"/>
    </source>
</evidence>
<dbReference type="Pfam" id="PF03466">
    <property type="entry name" value="LysR_substrate"/>
    <property type="match status" value="1"/>
</dbReference>
<keyword evidence="3" id="KW-0238">DNA-binding</keyword>
<protein>
    <submittedName>
        <fullName evidence="6">LysR family transcriptional regulator</fullName>
    </submittedName>
</protein>
<feature type="domain" description="HTH lysR-type" evidence="5">
    <location>
        <begin position="1"/>
        <end position="60"/>
    </location>
</feature>
<sequence>MEFTDRLLEQFLALAEEKHFGRAAERLAMSQPPLSQAMQRLERGLGVRLLDRGPGGVRLTPAGAVFAVEAQRLLDARAAAVERVRRVARGMEGDVRVGYVSILSHRHLPRLLRAAADELPGLRVHLRQDATAALVEMVRSGALDLAFVRDPSPVPDGLAVHDFAVERIVAALSHEHRLAGAEAIALADLRDDDFALPSAATLPGLAAQGRLACQEAGFTPRCRAEADDLSGLLGYVAAGLCVGLLPEDLRDLAVPGIVFVPLRDTSPHLRTTVGAVHRPDADAAVHRLLNLLTRHARAAPPRGRDHGAP</sequence>
<dbReference type="CDD" id="cd08414">
    <property type="entry name" value="PBP2_LTTR_aromatics_like"/>
    <property type="match status" value="1"/>
</dbReference>
<dbReference type="EMBL" id="JABBXF010000008">
    <property type="protein sequence ID" value="NVK77098.1"/>
    <property type="molecule type" value="Genomic_DNA"/>
</dbReference>
<keyword evidence="2" id="KW-0805">Transcription regulation</keyword>
<dbReference type="GO" id="GO:0003700">
    <property type="term" value="F:DNA-binding transcription factor activity"/>
    <property type="evidence" value="ECO:0007669"/>
    <property type="project" value="InterPro"/>
</dbReference>
<dbReference type="RefSeq" id="WP_171078872.1">
    <property type="nucleotide sequence ID" value="NZ_BNBU01000003.1"/>
</dbReference>
<evidence type="ECO:0000313" key="7">
    <source>
        <dbReference type="Proteomes" id="UP000587462"/>
    </source>
</evidence>
<accession>A0A7Y7B137</accession>
<dbReference type="InterPro" id="IPR005119">
    <property type="entry name" value="LysR_subst-bd"/>
</dbReference>
<dbReference type="InterPro" id="IPR036388">
    <property type="entry name" value="WH-like_DNA-bd_sf"/>
</dbReference>
<dbReference type="Pfam" id="PF00126">
    <property type="entry name" value="HTH_1"/>
    <property type="match status" value="1"/>
</dbReference>
<proteinExistence type="inferred from homology"/>